<dbReference type="Gene3D" id="1.20.1560.10">
    <property type="entry name" value="ABC transporter type 1, transmembrane domain"/>
    <property type="match status" value="1"/>
</dbReference>
<dbReference type="PROSITE" id="PS50929">
    <property type="entry name" value="ABC_TM1F"/>
    <property type="match status" value="1"/>
</dbReference>
<name>A0ABW9UEW9_9BACL</name>
<evidence type="ECO:0000313" key="11">
    <source>
        <dbReference type="Proteomes" id="UP000467637"/>
    </source>
</evidence>
<keyword evidence="3" id="KW-0547">Nucleotide-binding</keyword>
<dbReference type="InterPro" id="IPR011527">
    <property type="entry name" value="ABC1_TM_dom"/>
</dbReference>
<dbReference type="PANTHER" id="PTHR43394">
    <property type="entry name" value="ATP-DEPENDENT PERMEASE MDL1, MITOCHONDRIAL"/>
    <property type="match status" value="1"/>
</dbReference>
<feature type="transmembrane region" description="Helical" evidence="7">
    <location>
        <begin position="25"/>
        <end position="45"/>
    </location>
</feature>
<protein>
    <submittedName>
        <fullName evidence="10">ATP-binding cassette domain-containing protein</fullName>
    </submittedName>
</protein>
<reference evidence="10 11" key="1">
    <citation type="submission" date="2019-12" db="EMBL/GenBank/DDBJ databases">
        <authorList>
            <person name="Huq M.A."/>
        </authorList>
    </citation>
    <scope>NUCLEOTIDE SEQUENCE [LARGE SCALE GENOMIC DNA]</scope>
    <source>
        <strain evidence="10 11">MAH-34</strain>
    </source>
</reference>
<dbReference type="PANTHER" id="PTHR43394:SF1">
    <property type="entry name" value="ATP-BINDING CASSETTE SUB-FAMILY B MEMBER 10, MITOCHONDRIAL"/>
    <property type="match status" value="1"/>
</dbReference>
<keyword evidence="2 7" id="KW-0812">Transmembrane</keyword>
<dbReference type="GO" id="GO:0005524">
    <property type="term" value="F:ATP binding"/>
    <property type="evidence" value="ECO:0007669"/>
    <property type="project" value="UniProtKB-KW"/>
</dbReference>
<feature type="transmembrane region" description="Helical" evidence="7">
    <location>
        <begin position="82"/>
        <end position="105"/>
    </location>
</feature>
<sequence>MGAPVEKSKNFKATWVKLIRYCKSYLPAILIALVMAAAGTVLQIIGPNKIKDMTNEIAKGLPAMIKGETVQGSIDIPAVVNIAWLLVFFYAGSTILSFAQSYIMATVTQRISKSMRTDISQKINRLPLKYFDRTSNGDILSRVTNDVDAIGQTMNQSIGQLVTAIAMFVGSLIMMFYNSWILALTAVGSSLIGFALMMIIAKISQKFFIAQQAGLGSINGHIEEIYSGHHVVKVYNGGIEAKKIFEKFNGDLYQSAWKSQFLSGLMMPLMGFIGNIGYVAVCVVGAVLAMNGSNSFGVIVAFMLYIRLFTQPLSQMAQAMNNLQRTAAAGERVFEFLDEQELTDESQKVKTLQNVKGNVEFKNVKFGYEPEKIIIHDFSIQIKAGQKVAIVGPTGAGKTTIINLLMRFYELDGGEILLDGTPTNQVTRENVHQQFGIVLQDSWLFEGTIKENIVYSKQGVTDEQVVNACKTVGLHHFIKALPDTYNTVLNDKASLSEGQKQLITIARAMIQNAPLLILDEATSSVDTRTERIVQTAMERLTEGRTSFVIAHRLSTIKNSDLILVMKGGDIIESGNHEDLLSKGGVYAELYNSQFEQLA</sequence>
<dbReference type="InterPro" id="IPR003439">
    <property type="entry name" value="ABC_transporter-like_ATP-bd"/>
</dbReference>
<dbReference type="InterPro" id="IPR027417">
    <property type="entry name" value="P-loop_NTPase"/>
</dbReference>
<evidence type="ECO:0000256" key="4">
    <source>
        <dbReference type="ARBA" id="ARBA00022840"/>
    </source>
</evidence>
<dbReference type="Proteomes" id="UP000467637">
    <property type="component" value="Unassembled WGS sequence"/>
</dbReference>
<dbReference type="EMBL" id="WSEM01000016">
    <property type="protein sequence ID" value="MVQ36405.1"/>
    <property type="molecule type" value="Genomic_DNA"/>
</dbReference>
<dbReference type="Gene3D" id="3.40.50.300">
    <property type="entry name" value="P-loop containing nucleotide triphosphate hydrolases"/>
    <property type="match status" value="1"/>
</dbReference>
<keyword evidence="5 7" id="KW-1133">Transmembrane helix</keyword>
<keyword evidence="11" id="KW-1185">Reference proteome</keyword>
<dbReference type="InterPro" id="IPR003593">
    <property type="entry name" value="AAA+_ATPase"/>
</dbReference>
<evidence type="ECO:0000256" key="5">
    <source>
        <dbReference type="ARBA" id="ARBA00022989"/>
    </source>
</evidence>
<dbReference type="SUPFAM" id="SSF52540">
    <property type="entry name" value="P-loop containing nucleoside triphosphate hydrolases"/>
    <property type="match status" value="1"/>
</dbReference>
<dbReference type="InterPro" id="IPR039421">
    <property type="entry name" value="Type_1_exporter"/>
</dbReference>
<dbReference type="CDD" id="cd03254">
    <property type="entry name" value="ABCC_Glucan_exporter_like"/>
    <property type="match status" value="1"/>
</dbReference>
<keyword evidence="6 7" id="KW-0472">Membrane</keyword>
<evidence type="ECO:0000259" key="9">
    <source>
        <dbReference type="PROSITE" id="PS50929"/>
    </source>
</evidence>
<feature type="transmembrane region" description="Helical" evidence="7">
    <location>
        <begin position="183"/>
        <end position="201"/>
    </location>
</feature>
<accession>A0ABW9UEW9</accession>
<dbReference type="CDD" id="cd18547">
    <property type="entry name" value="ABC_6TM_Tm288_like"/>
    <property type="match status" value="1"/>
</dbReference>
<dbReference type="SUPFAM" id="SSF90123">
    <property type="entry name" value="ABC transporter transmembrane region"/>
    <property type="match status" value="1"/>
</dbReference>
<feature type="transmembrane region" description="Helical" evidence="7">
    <location>
        <begin position="158"/>
        <end position="177"/>
    </location>
</feature>
<evidence type="ECO:0000256" key="1">
    <source>
        <dbReference type="ARBA" id="ARBA00004651"/>
    </source>
</evidence>
<evidence type="ECO:0000256" key="7">
    <source>
        <dbReference type="SAM" id="Phobius"/>
    </source>
</evidence>
<comment type="subcellular location">
    <subcellularLocation>
        <location evidence="1">Cell membrane</location>
        <topology evidence="1">Multi-pass membrane protein</topology>
    </subcellularLocation>
</comment>
<keyword evidence="4 10" id="KW-0067">ATP-binding</keyword>
<proteinExistence type="predicted"/>
<gene>
    <name evidence="10" type="ORF">GON05_17485</name>
</gene>
<evidence type="ECO:0000313" key="10">
    <source>
        <dbReference type="EMBL" id="MVQ36405.1"/>
    </source>
</evidence>
<feature type="transmembrane region" description="Helical" evidence="7">
    <location>
        <begin position="294"/>
        <end position="310"/>
    </location>
</feature>
<dbReference type="SMART" id="SM00382">
    <property type="entry name" value="AAA"/>
    <property type="match status" value="1"/>
</dbReference>
<feature type="transmembrane region" description="Helical" evidence="7">
    <location>
        <begin position="265"/>
        <end position="288"/>
    </location>
</feature>
<organism evidence="10 11">
    <name type="scientific">Paenibacillus anseongense</name>
    <dbReference type="NCBI Taxonomy" id="2682845"/>
    <lineage>
        <taxon>Bacteria</taxon>
        <taxon>Bacillati</taxon>
        <taxon>Bacillota</taxon>
        <taxon>Bacilli</taxon>
        <taxon>Bacillales</taxon>
        <taxon>Paenibacillaceae</taxon>
        <taxon>Paenibacillus</taxon>
    </lineage>
</organism>
<dbReference type="InterPro" id="IPR036640">
    <property type="entry name" value="ABC1_TM_sf"/>
</dbReference>
<dbReference type="PROSITE" id="PS50893">
    <property type="entry name" value="ABC_TRANSPORTER_2"/>
    <property type="match status" value="1"/>
</dbReference>
<evidence type="ECO:0000256" key="6">
    <source>
        <dbReference type="ARBA" id="ARBA00023136"/>
    </source>
</evidence>
<dbReference type="Pfam" id="PF00664">
    <property type="entry name" value="ABC_membrane"/>
    <property type="match status" value="1"/>
</dbReference>
<evidence type="ECO:0000256" key="2">
    <source>
        <dbReference type="ARBA" id="ARBA00022692"/>
    </source>
</evidence>
<feature type="domain" description="ABC transporter" evidence="8">
    <location>
        <begin position="359"/>
        <end position="592"/>
    </location>
</feature>
<evidence type="ECO:0000259" key="8">
    <source>
        <dbReference type="PROSITE" id="PS50893"/>
    </source>
</evidence>
<dbReference type="Pfam" id="PF00005">
    <property type="entry name" value="ABC_tran"/>
    <property type="match status" value="1"/>
</dbReference>
<evidence type="ECO:0000256" key="3">
    <source>
        <dbReference type="ARBA" id="ARBA00022741"/>
    </source>
</evidence>
<comment type="caution">
    <text evidence="10">The sequence shown here is derived from an EMBL/GenBank/DDBJ whole genome shotgun (WGS) entry which is preliminary data.</text>
</comment>
<feature type="domain" description="ABC transmembrane type-1" evidence="9">
    <location>
        <begin position="30"/>
        <end position="325"/>
    </location>
</feature>